<reference evidence="2" key="1">
    <citation type="journal article" date="2019" name="Int. J. Syst. Evol. Microbiol.">
        <title>The Global Catalogue of Microorganisms (GCM) 10K type strain sequencing project: providing services to taxonomists for standard genome sequencing and annotation.</title>
        <authorList>
            <consortium name="The Broad Institute Genomics Platform"/>
            <consortium name="The Broad Institute Genome Sequencing Center for Infectious Disease"/>
            <person name="Wu L."/>
            <person name="Ma J."/>
        </authorList>
    </citation>
    <scope>NUCLEOTIDE SEQUENCE [LARGE SCALE GENOMIC DNA]</scope>
    <source>
        <strain evidence="2">JCM 3272</strain>
    </source>
</reference>
<accession>A0ABP5UU51</accession>
<comment type="caution">
    <text evidence="1">The sequence shown here is derived from an EMBL/GenBank/DDBJ whole genome shotgun (WGS) entry which is preliminary data.</text>
</comment>
<dbReference type="Proteomes" id="UP001501444">
    <property type="component" value="Unassembled WGS sequence"/>
</dbReference>
<organism evidence="1 2">
    <name type="scientific">Dactylosporangium salmoneum</name>
    <dbReference type="NCBI Taxonomy" id="53361"/>
    <lineage>
        <taxon>Bacteria</taxon>
        <taxon>Bacillati</taxon>
        <taxon>Actinomycetota</taxon>
        <taxon>Actinomycetes</taxon>
        <taxon>Micromonosporales</taxon>
        <taxon>Micromonosporaceae</taxon>
        <taxon>Dactylosporangium</taxon>
    </lineage>
</organism>
<sequence length="126" mass="13439">MWSKRGTLVAACACDAAAVTPVATRAVVASASTTRRIDMGTPPYWAAMTPHRGERRLQDHESLLTGTRASGEHFGVHQYVTVAAEGWNGRLDGPELRFHAKTRVDMCDHAHRAAAGAAGLTVAVFA</sequence>
<protein>
    <recommendedName>
        <fullName evidence="3">Secreted protein</fullName>
    </recommendedName>
</protein>
<name>A0ABP5UU51_9ACTN</name>
<proteinExistence type="predicted"/>
<evidence type="ECO:0008006" key="3">
    <source>
        <dbReference type="Google" id="ProtNLM"/>
    </source>
</evidence>
<gene>
    <name evidence="1" type="ORF">GCM10010170_098500</name>
</gene>
<evidence type="ECO:0000313" key="2">
    <source>
        <dbReference type="Proteomes" id="UP001501444"/>
    </source>
</evidence>
<evidence type="ECO:0000313" key="1">
    <source>
        <dbReference type="EMBL" id="GAA2387506.1"/>
    </source>
</evidence>
<keyword evidence="2" id="KW-1185">Reference proteome</keyword>
<dbReference type="EMBL" id="BAAARV010000107">
    <property type="protein sequence ID" value="GAA2387506.1"/>
    <property type="molecule type" value="Genomic_DNA"/>
</dbReference>